<dbReference type="AlphaFoldDB" id="A0A2R8BK94"/>
<name>A0A2R8BK94_9RHOB</name>
<keyword evidence="1" id="KW-0732">Signal</keyword>
<evidence type="ECO:0008006" key="4">
    <source>
        <dbReference type="Google" id="ProtNLM"/>
    </source>
</evidence>
<keyword evidence="3" id="KW-1185">Reference proteome</keyword>
<feature type="chain" id="PRO_5015345961" description="DUF2125 domain-containing protein" evidence="1">
    <location>
        <begin position="25"/>
        <end position="496"/>
    </location>
</feature>
<organism evidence="2 3">
    <name type="scientific">Albidovulum aquaemixtae</name>
    <dbReference type="NCBI Taxonomy" id="1542388"/>
    <lineage>
        <taxon>Bacteria</taxon>
        <taxon>Pseudomonadati</taxon>
        <taxon>Pseudomonadota</taxon>
        <taxon>Alphaproteobacteria</taxon>
        <taxon>Rhodobacterales</taxon>
        <taxon>Paracoccaceae</taxon>
        <taxon>Albidovulum</taxon>
    </lineage>
</organism>
<dbReference type="EMBL" id="OMOQ01000002">
    <property type="protein sequence ID" value="SPH23821.1"/>
    <property type="molecule type" value="Genomic_DNA"/>
</dbReference>
<dbReference type="Pfam" id="PF09898">
    <property type="entry name" value="DUF2125"/>
    <property type="match status" value="1"/>
</dbReference>
<evidence type="ECO:0000313" key="2">
    <source>
        <dbReference type="EMBL" id="SPH23821.1"/>
    </source>
</evidence>
<proteinExistence type="predicted"/>
<dbReference type="Proteomes" id="UP000244924">
    <property type="component" value="Unassembled WGS sequence"/>
</dbReference>
<accession>A0A2R8BK94</accession>
<sequence length="496" mass="52118">MKQWNGTSAVALTALLLGSTATRADITANEVWQGMSDYYADLGQQVETGSMQTTGDTLVITDAVFASETPEGKFSATIPEIRLRELGDGRVEVTMSEEIPVQVLTKPETGETVDMGMKVTHSGLSMIVSGDMADTAYDITAPEMAFIIDGMKVDGADVPLQVNATLTGNTGSYRMLTGTSREVTSDMSADKVDFEVGATDPKGNGTFSASGSLTGLSGTSFAVIPEGVDMTDMNAALQAGMNMKGEFTYSGGGYVMDFQDKEESFSAQSTGEGGKLHFEMSKDGLSYGGEGQNSDISMQASAFPLPIDLSVAETAFNLSLPVSKGDEAQPFGLLLKFVDLGVSEGIWSMFDPSSQLPRDPATLIVDVTGAAKLLINIFDPAEAESIADQPPGELEKIDINQLQLSVAGAELSGKGAMTFDNSMGMPKPLGALDLQLIGGNTLIDKLVAMGFVPADQAAGAKMMMGLFAIPTGEDTLTSKIEFKEDGGIYANGQRIQ</sequence>
<feature type="signal peptide" evidence="1">
    <location>
        <begin position="1"/>
        <end position="24"/>
    </location>
</feature>
<dbReference type="InterPro" id="IPR018666">
    <property type="entry name" value="DUF2125"/>
</dbReference>
<dbReference type="RefSeq" id="WP_181366450.1">
    <property type="nucleotide sequence ID" value="NZ_OMOQ01000002.1"/>
</dbReference>
<gene>
    <name evidence="2" type="ORF">DEA8626_02893</name>
</gene>
<reference evidence="2 3" key="1">
    <citation type="submission" date="2018-03" db="EMBL/GenBank/DDBJ databases">
        <authorList>
            <person name="Keele B.F."/>
        </authorList>
    </citation>
    <scope>NUCLEOTIDE SEQUENCE [LARGE SCALE GENOMIC DNA]</scope>
    <source>
        <strain evidence="2 3">CECT 8626</strain>
    </source>
</reference>
<evidence type="ECO:0000313" key="3">
    <source>
        <dbReference type="Proteomes" id="UP000244924"/>
    </source>
</evidence>
<protein>
    <recommendedName>
        <fullName evidence="4">DUF2125 domain-containing protein</fullName>
    </recommendedName>
</protein>
<evidence type="ECO:0000256" key="1">
    <source>
        <dbReference type="SAM" id="SignalP"/>
    </source>
</evidence>